<dbReference type="SMART" id="SM00220">
    <property type="entry name" value="S_TKc"/>
    <property type="match status" value="1"/>
</dbReference>
<evidence type="ECO:0000256" key="3">
    <source>
        <dbReference type="ARBA" id="ARBA00022777"/>
    </source>
</evidence>
<dbReference type="SUPFAM" id="SSF56112">
    <property type="entry name" value="Protein kinase-like (PK-like)"/>
    <property type="match status" value="1"/>
</dbReference>
<dbReference type="PANTHER" id="PTHR44329:SF288">
    <property type="entry name" value="MITOGEN-ACTIVATED PROTEIN KINASE KINASE KINASE 20"/>
    <property type="match status" value="1"/>
</dbReference>
<dbReference type="PIRSF" id="PIRSF000654">
    <property type="entry name" value="Integrin-linked_kinase"/>
    <property type="match status" value="1"/>
</dbReference>
<sequence>MRYTETDPTSLTDVSMDEAIVDALLDASEREPGPWHVLDVTTDELVQKIVTVLSKSDIYDQLSDLTVDQAQSTLNFLQDLLDIRGLPLSYKRTFLKTSLKLSRVYDCVPKCLKIRDFKKTGDYPFARGHFGDLWRGEVEGTEVAVKQARIFTSDNNIEKVMRKIRREAIIWGQCDHPNVLPFYGIYRDSATSPYCLVSPFMVNGPLHQYLSNNDNPNRQGLALDITSGMNYLHKLFIVHGDLKGDNILITNDRRAVIADFGISFVVGGTIFGTSSSSRKGGTVKWQAPEVLDGSPNSFSADVYSLACVYFEVFDGSIPWSSLTDGAVIMNVSVRKKHPPPPKHLAETKLPDLWWELMMRCWAYKPSDRPTLQDLLESLHETGNTLPPATKWDKSAPARLRDPLDQSKLVIPSDLPPFLNV</sequence>
<keyword evidence="3 6" id="KW-0418">Kinase</keyword>
<dbReference type="InterPro" id="IPR000719">
    <property type="entry name" value="Prot_kinase_dom"/>
</dbReference>
<dbReference type="GeneID" id="85367354"/>
<dbReference type="Pfam" id="PF07714">
    <property type="entry name" value="PK_Tyr_Ser-Thr"/>
    <property type="match status" value="1"/>
</dbReference>
<protein>
    <submittedName>
        <fullName evidence="6">Kinase-like domain-containing protein</fullName>
    </submittedName>
</protein>
<dbReference type="InterPro" id="IPR011009">
    <property type="entry name" value="Kinase-like_dom_sf"/>
</dbReference>
<reference evidence="6" key="1">
    <citation type="submission" date="2023-06" db="EMBL/GenBank/DDBJ databases">
        <authorList>
            <consortium name="Lawrence Berkeley National Laboratory"/>
            <person name="Ahrendt S."/>
            <person name="Sahu N."/>
            <person name="Indic B."/>
            <person name="Wong-Bajracharya J."/>
            <person name="Merenyi Z."/>
            <person name="Ke H.-M."/>
            <person name="Monk M."/>
            <person name="Kocsube S."/>
            <person name="Drula E."/>
            <person name="Lipzen A."/>
            <person name="Balint B."/>
            <person name="Henrissat B."/>
            <person name="Andreopoulos B."/>
            <person name="Martin F.M."/>
            <person name="Harder C.B."/>
            <person name="Rigling D."/>
            <person name="Ford K.L."/>
            <person name="Foster G.D."/>
            <person name="Pangilinan J."/>
            <person name="Papanicolaou A."/>
            <person name="Barry K."/>
            <person name="LaButti K."/>
            <person name="Viragh M."/>
            <person name="Koriabine M."/>
            <person name="Yan M."/>
            <person name="Riley R."/>
            <person name="Champramary S."/>
            <person name="Plett K.L."/>
            <person name="Tsai I.J."/>
            <person name="Slot J."/>
            <person name="Sipos G."/>
            <person name="Plett J."/>
            <person name="Nagy L.G."/>
            <person name="Grigoriev I.V."/>
        </authorList>
    </citation>
    <scope>NUCLEOTIDE SEQUENCE</scope>
    <source>
        <strain evidence="6">CCBAS 213</strain>
    </source>
</reference>
<dbReference type="Gene3D" id="1.10.510.10">
    <property type="entry name" value="Transferase(Phosphotransferase) domain 1"/>
    <property type="match status" value="1"/>
</dbReference>
<keyword evidence="1" id="KW-0808">Transferase</keyword>
<proteinExistence type="predicted"/>
<dbReference type="RefSeq" id="XP_060326084.1">
    <property type="nucleotide sequence ID" value="XM_060483806.1"/>
</dbReference>
<dbReference type="InterPro" id="IPR001245">
    <property type="entry name" value="Ser-Thr/Tyr_kinase_cat_dom"/>
</dbReference>
<evidence type="ECO:0000259" key="5">
    <source>
        <dbReference type="PROSITE" id="PS50011"/>
    </source>
</evidence>
<dbReference type="PROSITE" id="PS00108">
    <property type="entry name" value="PROTEIN_KINASE_ST"/>
    <property type="match status" value="1"/>
</dbReference>
<name>A0AA39MV57_ARMTA</name>
<evidence type="ECO:0000313" key="7">
    <source>
        <dbReference type="Proteomes" id="UP001175211"/>
    </source>
</evidence>
<dbReference type="EMBL" id="JAUEPS010000044">
    <property type="protein sequence ID" value="KAK0447363.1"/>
    <property type="molecule type" value="Genomic_DNA"/>
</dbReference>
<evidence type="ECO:0000313" key="6">
    <source>
        <dbReference type="EMBL" id="KAK0447363.1"/>
    </source>
</evidence>
<dbReference type="GO" id="GO:0004674">
    <property type="term" value="F:protein serine/threonine kinase activity"/>
    <property type="evidence" value="ECO:0007669"/>
    <property type="project" value="TreeGrafter"/>
</dbReference>
<keyword evidence="4" id="KW-0067">ATP-binding</keyword>
<evidence type="ECO:0000256" key="4">
    <source>
        <dbReference type="ARBA" id="ARBA00022840"/>
    </source>
</evidence>
<keyword evidence="7" id="KW-1185">Reference proteome</keyword>
<accession>A0AA39MV57</accession>
<feature type="domain" description="Protein kinase" evidence="5">
    <location>
        <begin position="119"/>
        <end position="382"/>
    </location>
</feature>
<dbReference type="PRINTS" id="PR00109">
    <property type="entry name" value="TYRKINASE"/>
</dbReference>
<dbReference type="PANTHER" id="PTHR44329">
    <property type="entry name" value="SERINE/THREONINE-PROTEIN KINASE TNNI3K-RELATED"/>
    <property type="match status" value="1"/>
</dbReference>
<dbReference type="InterPro" id="IPR008271">
    <property type="entry name" value="Ser/Thr_kinase_AS"/>
</dbReference>
<keyword evidence="2" id="KW-0547">Nucleotide-binding</keyword>
<dbReference type="PROSITE" id="PS50011">
    <property type="entry name" value="PROTEIN_KINASE_DOM"/>
    <property type="match status" value="1"/>
</dbReference>
<dbReference type="InterPro" id="IPR051681">
    <property type="entry name" value="Ser/Thr_Kinases-Pseudokinases"/>
</dbReference>
<dbReference type="Proteomes" id="UP001175211">
    <property type="component" value="Unassembled WGS sequence"/>
</dbReference>
<evidence type="ECO:0000256" key="2">
    <source>
        <dbReference type="ARBA" id="ARBA00022741"/>
    </source>
</evidence>
<gene>
    <name evidence="6" type="ORF">EV420DRAFT_870863</name>
</gene>
<dbReference type="GO" id="GO:0005524">
    <property type="term" value="F:ATP binding"/>
    <property type="evidence" value="ECO:0007669"/>
    <property type="project" value="UniProtKB-KW"/>
</dbReference>
<comment type="caution">
    <text evidence="6">The sequence shown here is derived from an EMBL/GenBank/DDBJ whole genome shotgun (WGS) entry which is preliminary data.</text>
</comment>
<evidence type="ECO:0000256" key="1">
    <source>
        <dbReference type="ARBA" id="ARBA00022679"/>
    </source>
</evidence>
<dbReference type="AlphaFoldDB" id="A0AA39MV57"/>
<organism evidence="6 7">
    <name type="scientific">Armillaria tabescens</name>
    <name type="common">Ringless honey mushroom</name>
    <name type="synonym">Agaricus tabescens</name>
    <dbReference type="NCBI Taxonomy" id="1929756"/>
    <lineage>
        <taxon>Eukaryota</taxon>
        <taxon>Fungi</taxon>
        <taxon>Dikarya</taxon>
        <taxon>Basidiomycota</taxon>
        <taxon>Agaricomycotina</taxon>
        <taxon>Agaricomycetes</taxon>
        <taxon>Agaricomycetidae</taxon>
        <taxon>Agaricales</taxon>
        <taxon>Marasmiineae</taxon>
        <taxon>Physalacriaceae</taxon>
        <taxon>Desarmillaria</taxon>
    </lineage>
</organism>